<sequence length="132" mass="14623">MDLEEAIARRRWVREYTSEGKKKIDPAVIEFDANEAALAFCREADPHLQTSCQVATHHPVSTASVRTISQLRCNSLSHAVGEATIASRPVQLAASSSPVHYVPVSDSRSWGEPFSRPHQPRRDDARAMISES</sequence>
<protein>
    <submittedName>
        <fullName evidence="2">Uncharacterized protein</fullName>
    </submittedName>
</protein>
<feature type="region of interest" description="Disordered" evidence="1">
    <location>
        <begin position="101"/>
        <end position="132"/>
    </location>
</feature>
<dbReference type="Proteomes" id="UP000005952">
    <property type="component" value="Chromosome"/>
</dbReference>
<dbReference type="EMBL" id="CP005587">
    <property type="protein sequence ID" value="AGK56291.1"/>
    <property type="molecule type" value="Genomic_DNA"/>
</dbReference>
<organism evidence="2 3">
    <name type="scientific">Hyphomicrobium denitrificans 1NES1</name>
    <dbReference type="NCBI Taxonomy" id="670307"/>
    <lineage>
        <taxon>Bacteria</taxon>
        <taxon>Pseudomonadati</taxon>
        <taxon>Pseudomonadota</taxon>
        <taxon>Alphaproteobacteria</taxon>
        <taxon>Hyphomicrobiales</taxon>
        <taxon>Hyphomicrobiaceae</taxon>
        <taxon>Hyphomicrobium</taxon>
    </lineage>
</organism>
<dbReference type="HOGENOM" id="CLU_1914204_0_0_5"/>
<dbReference type="KEGG" id="hdt:HYPDE_23023"/>
<keyword evidence="3" id="KW-1185">Reference proteome</keyword>
<accession>N0B6W8</accession>
<evidence type="ECO:0000256" key="1">
    <source>
        <dbReference type="SAM" id="MobiDB-lite"/>
    </source>
</evidence>
<proteinExistence type="predicted"/>
<evidence type="ECO:0000313" key="3">
    <source>
        <dbReference type="Proteomes" id="UP000005952"/>
    </source>
</evidence>
<reference evidence="2 3" key="1">
    <citation type="journal article" date="2013" name="Genome Announc.">
        <title>Genome sequences for three denitrifying bacterial strains isolated from a uranium- and nitrate-contaminated subsurface environment.</title>
        <authorList>
            <person name="Venkatramanan R."/>
            <person name="Prakash O."/>
            <person name="Woyke T."/>
            <person name="Chain P."/>
            <person name="Goodwin L.A."/>
            <person name="Watson D."/>
            <person name="Brooks S."/>
            <person name="Kostka J.E."/>
            <person name="Green S.J."/>
        </authorList>
    </citation>
    <scope>NUCLEOTIDE SEQUENCE [LARGE SCALE GENOMIC DNA]</scope>
    <source>
        <strain evidence="2 3">1NES1</strain>
    </source>
</reference>
<dbReference type="AlphaFoldDB" id="N0B6W8"/>
<name>N0B6W8_9HYPH</name>
<dbReference type="RefSeq" id="WP_015596329.1">
    <property type="nucleotide sequence ID" value="NC_021172.1"/>
</dbReference>
<gene>
    <name evidence="2" type="ORF">HYPDE_23023</name>
</gene>
<evidence type="ECO:0000313" key="2">
    <source>
        <dbReference type="EMBL" id="AGK56291.1"/>
    </source>
</evidence>